<protein>
    <recommendedName>
        <fullName evidence="1">Glyoxalase</fullName>
    </recommendedName>
</protein>
<comment type="similarity">
    <text evidence="1">Belongs to the peptidase C56 family.</text>
</comment>
<comment type="caution">
    <text evidence="2">The sequence shown here is derived from an EMBL/GenBank/DDBJ whole genome shotgun (WGS) entry which is preliminary data.</text>
</comment>
<sequence length="218" mass="22833">MKQVGVVLSGCGVYDGSEIHEAVLTLLALDRAGVQAVCFAPDKPQHVVINHVSGDAMPEVRNVLVESARIARGKIQPLAQADAAFLDALIIPGGFGAANNLSTFASAAEECHIDPDLAKLVQKMHKLNKPIGLICIAPVLLPKLLDRPVRLTIGNDPDLGEVIDAMGGVPVTCPVGDIVIDNENNVVTTPAYMLAQSIGEVAQGVDKLVARIVELANA</sequence>
<keyword evidence="3" id="KW-1185">Reference proteome</keyword>
<dbReference type="InterPro" id="IPR026041">
    <property type="entry name" value="ElbB"/>
</dbReference>
<gene>
    <name evidence="2" type="primary">elbB</name>
    <name evidence="2" type="ORF">GCM10022405_25950</name>
</gene>
<evidence type="ECO:0000256" key="1">
    <source>
        <dbReference type="PIRNR" id="PIRNR006320"/>
    </source>
</evidence>
<dbReference type="SUPFAM" id="SSF52317">
    <property type="entry name" value="Class I glutamine amidotransferase-like"/>
    <property type="match status" value="1"/>
</dbReference>
<evidence type="ECO:0000313" key="3">
    <source>
        <dbReference type="Proteomes" id="UP001499994"/>
    </source>
</evidence>
<dbReference type="RefSeq" id="WP_346081501.1">
    <property type="nucleotide sequence ID" value="NZ_BAABDG010000003.1"/>
</dbReference>
<dbReference type="PANTHER" id="PTHR10224">
    <property type="entry name" value="ES1 PROTEIN HOMOLOG, MITOCHONDRIAL"/>
    <property type="match status" value="1"/>
</dbReference>
<dbReference type="NCBIfam" id="NF008747">
    <property type="entry name" value="PRK11780.1"/>
    <property type="match status" value="1"/>
</dbReference>
<dbReference type="InterPro" id="IPR029062">
    <property type="entry name" value="Class_I_gatase-like"/>
</dbReference>
<dbReference type="EMBL" id="BAABDG010000003">
    <property type="protein sequence ID" value="GAA3899387.1"/>
    <property type="molecule type" value="Genomic_DNA"/>
</dbReference>
<comment type="catalytic activity">
    <reaction evidence="1">
        <text>glyoxal + H2O = glycolate + H(+)</text>
        <dbReference type="Rhea" id="RHEA:51672"/>
        <dbReference type="ChEBI" id="CHEBI:15377"/>
        <dbReference type="ChEBI" id="CHEBI:15378"/>
        <dbReference type="ChEBI" id="CHEBI:29805"/>
        <dbReference type="ChEBI" id="CHEBI:34779"/>
    </reaction>
</comment>
<name>A0ABP7LI44_9GAMM</name>
<dbReference type="Proteomes" id="UP001499994">
    <property type="component" value="Unassembled WGS sequence"/>
</dbReference>
<dbReference type="PIRSF" id="PIRSF006320">
    <property type="entry name" value="Elb2"/>
    <property type="match status" value="1"/>
</dbReference>
<dbReference type="PANTHER" id="PTHR10224:SF12">
    <property type="entry name" value="GLYOXALASE ELBB"/>
    <property type="match status" value="1"/>
</dbReference>
<accession>A0ABP7LI44</accession>
<organism evidence="2 3">
    <name type="scientific">Gibbsiella dentisursi</name>
    <dbReference type="NCBI Taxonomy" id="796890"/>
    <lineage>
        <taxon>Bacteria</taxon>
        <taxon>Pseudomonadati</taxon>
        <taxon>Pseudomonadota</taxon>
        <taxon>Gammaproteobacteria</taxon>
        <taxon>Enterobacterales</taxon>
        <taxon>Yersiniaceae</taxon>
        <taxon>Gibbsiella</taxon>
    </lineage>
</organism>
<comment type="function">
    <text evidence="1">Displays glyoxalase activity, catalyzing the conversion of glyoxal to glycolate.</text>
</comment>
<reference evidence="3" key="1">
    <citation type="journal article" date="2019" name="Int. J. Syst. Evol. Microbiol.">
        <title>The Global Catalogue of Microorganisms (GCM) 10K type strain sequencing project: providing services to taxonomists for standard genome sequencing and annotation.</title>
        <authorList>
            <consortium name="The Broad Institute Genomics Platform"/>
            <consortium name="The Broad Institute Genome Sequencing Center for Infectious Disease"/>
            <person name="Wu L."/>
            <person name="Ma J."/>
        </authorList>
    </citation>
    <scope>NUCLEOTIDE SEQUENCE [LARGE SCALE GENOMIC DNA]</scope>
    <source>
        <strain evidence="3">JCM 17201</strain>
    </source>
</reference>
<dbReference type="Gene3D" id="3.40.50.880">
    <property type="match status" value="1"/>
</dbReference>
<evidence type="ECO:0000313" key="2">
    <source>
        <dbReference type="EMBL" id="GAA3899387.1"/>
    </source>
</evidence>
<proteinExistence type="inferred from homology"/>
<keyword evidence="1" id="KW-0456">Lyase</keyword>
<dbReference type="CDD" id="cd03133">
    <property type="entry name" value="GATase1_ES1"/>
    <property type="match status" value="1"/>
</dbReference>